<dbReference type="GO" id="GO:0008510">
    <property type="term" value="F:sodium:bicarbonate symporter activity"/>
    <property type="evidence" value="ECO:0007669"/>
    <property type="project" value="TreeGrafter"/>
</dbReference>
<keyword evidence="8" id="KW-1185">Reference proteome</keyword>
<dbReference type="AlphaFoldDB" id="A0A091NGZ2"/>
<sequence>DLLCVSLLMVFTSVTGLPWYVSATVISLAHMESLRKESATSAPGEHIQFLGIREQRLTGLAVFILTGVSIFMAPILKHIPMPVLYGVFLHMGVAALNSIQLTDRVQLLLMPAKHQPDLPYLRHVPLRRVHLFTVIQLLCLALLWVLKSTVAAIIFPVMLLALVGIRKGLEHIFSLHDLSWLDNLLPETARKEVEGKQPRKQKEEES</sequence>
<gene>
    <name evidence="7" type="ORF">N311_09842</name>
</gene>
<dbReference type="GO" id="GO:0005452">
    <property type="term" value="F:solute:inorganic anion antiporter activity"/>
    <property type="evidence" value="ECO:0007669"/>
    <property type="project" value="InterPro"/>
</dbReference>
<keyword evidence="2 5" id="KW-0812">Transmembrane</keyword>
<evidence type="ECO:0000256" key="3">
    <source>
        <dbReference type="ARBA" id="ARBA00022989"/>
    </source>
</evidence>
<evidence type="ECO:0000259" key="6">
    <source>
        <dbReference type="Pfam" id="PF00955"/>
    </source>
</evidence>
<evidence type="ECO:0000256" key="5">
    <source>
        <dbReference type="SAM" id="Phobius"/>
    </source>
</evidence>
<dbReference type="Proteomes" id="UP000054244">
    <property type="component" value="Unassembled WGS sequence"/>
</dbReference>
<dbReference type="GO" id="GO:0006820">
    <property type="term" value="P:monoatomic anion transport"/>
    <property type="evidence" value="ECO:0007669"/>
    <property type="project" value="InterPro"/>
</dbReference>
<keyword evidence="3 5" id="KW-1133">Transmembrane helix</keyword>
<evidence type="ECO:0000256" key="1">
    <source>
        <dbReference type="ARBA" id="ARBA00004141"/>
    </source>
</evidence>
<feature type="domain" description="Bicarbonate transporter-like transmembrane" evidence="6">
    <location>
        <begin position="1"/>
        <end position="185"/>
    </location>
</feature>
<dbReference type="GO" id="GO:0051453">
    <property type="term" value="P:regulation of intracellular pH"/>
    <property type="evidence" value="ECO:0007669"/>
    <property type="project" value="TreeGrafter"/>
</dbReference>
<feature type="transmembrane region" description="Helical" evidence="5">
    <location>
        <begin position="82"/>
        <end position="101"/>
    </location>
</feature>
<evidence type="ECO:0000256" key="2">
    <source>
        <dbReference type="ARBA" id="ARBA00022692"/>
    </source>
</evidence>
<feature type="transmembrane region" description="Helical" evidence="5">
    <location>
        <begin position="152"/>
        <end position="169"/>
    </location>
</feature>
<keyword evidence="4 5" id="KW-0472">Membrane</keyword>
<reference evidence="7 8" key="1">
    <citation type="submission" date="2014-04" db="EMBL/GenBank/DDBJ databases">
        <title>Genome evolution of avian class.</title>
        <authorList>
            <person name="Zhang G."/>
            <person name="Li C."/>
        </authorList>
    </citation>
    <scope>NUCLEOTIDE SEQUENCE [LARGE SCALE GENOMIC DNA]</scope>
    <source>
        <strain evidence="7">BGI_N311</strain>
    </source>
</reference>
<dbReference type="EMBL" id="KL382574">
    <property type="protein sequence ID" value="KFP88277.1"/>
    <property type="molecule type" value="Genomic_DNA"/>
</dbReference>
<accession>A0A091NGZ2</accession>
<feature type="transmembrane region" description="Helical" evidence="5">
    <location>
        <begin position="6"/>
        <end position="29"/>
    </location>
</feature>
<dbReference type="InterPro" id="IPR011531">
    <property type="entry name" value="HCO3_transpt-like_TM_dom"/>
</dbReference>
<comment type="subcellular location">
    <subcellularLocation>
        <location evidence="1">Membrane</location>
        <topology evidence="1">Multi-pass membrane protein</topology>
    </subcellularLocation>
</comment>
<dbReference type="InterPro" id="IPR003020">
    <property type="entry name" value="HCO3_transpt_euk"/>
</dbReference>
<evidence type="ECO:0000313" key="8">
    <source>
        <dbReference type="Proteomes" id="UP000054244"/>
    </source>
</evidence>
<name>A0A091NGZ2_APAVI</name>
<feature type="non-terminal residue" evidence="7">
    <location>
        <position position="1"/>
    </location>
</feature>
<evidence type="ECO:0000313" key="7">
    <source>
        <dbReference type="EMBL" id="KFP88277.1"/>
    </source>
</evidence>
<feature type="non-terminal residue" evidence="7">
    <location>
        <position position="206"/>
    </location>
</feature>
<dbReference type="PANTHER" id="PTHR11453:SF52">
    <property type="entry name" value="ANION EXCHANGE PROTEIN 4"/>
    <property type="match status" value="1"/>
</dbReference>
<organism evidence="7 8">
    <name type="scientific">Apaloderma vittatum</name>
    <name type="common">Bar-tailed trogon</name>
    <dbReference type="NCBI Taxonomy" id="57397"/>
    <lineage>
        <taxon>Eukaryota</taxon>
        <taxon>Metazoa</taxon>
        <taxon>Chordata</taxon>
        <taxon>Craniata</taxon>
        <taxon>Vertebrata</taxon>
        <taxon>Euteleostomi</taxon>
        <taxon>Archelosauria</taxon>
        <taxon>Archosauria</taxon>
        <taxon>Dinosauria</taxon>
        <taxon>Saurischia</taxon>
        <taxon>Theropoda</taxon>
        <taxon>Coelurosauria</taxon>
        <taxon>Aves</taxon>
        <taxon>Neognathae</taxon>
        <taxon>Neoaves</taxon>
        <taxon>Telluraves</taxon>
        <taxon>Coraciimorphae</taxon>
        <taxon>Trogoniformes</taxon>
        <taxon>Trogonidae</taxon>
        <taxon>Apaloderma</taxon>
    </lineage>
</organism>
<evidence type="ECO:0000256" key="4">
    <source>
        <dbReference type="ARBA" id="ARBA00023136"/>
    </source>
</evidence>
<dbReference type="Pfam" id="PF00955">
    <property type="entry name" value="HCO3_cotransp"/>
    <property type="match status" value="1"/>
</dbReference>
<dbReference type="GO" id="GO:0016323">
    <property type="term" value="C:basolateral plasma membrane"/>
    <property type="evidence" value="ECO:0007669"/>
    <property type="project" value="TreeGrafter"/>
</dbReference>
<dbReference type="PANTHER" id="PTHR11453">
    <property type="entry name" value="ANION EXCHANGE PROTEIN"/>
    <property type="match status" value="1"/>
</dbReference>
<feature type="transmembrane region" description="Helical" evidence="5">
    <location>
        <begin position="57"/>
        <end position="76"/>
    </location>
</feature>
<protein>
    <submittedName>
        <fullName evidence="7">Electrogenic sodium bicarbonate cotransporter 4</fullName>
    </submittedName>
</protein>
<proteinExistence type="predicted"/>